<accession>A0ABY1JD15</accession>
<dbReference type="InterPro" id="IPR003779">
    <property type="entry name" value="CMD-like"/>
</dbReference>
<comment type="caution">
    <text evidence="2">The sequence shown here is derived from an EMBL/GenBank/DDBJ whole genome shotgun (WGS) entry which is preliminary data.</text>
</comment>
<organism evidence="2 3">
    <name type="scientific">Acetomicrobium flavidum</name>
    <dbReference type="NCBI Taxonomy" id="49896"/>
    <lineage>
        <taxon>Bacteria</taxon>
        <taxon>Thermotogati</taxon>
        <taxon>Synergistota</taxon>
        <taxon>Synergistia</taxon>
        <taxon>Synergistales</taxon>
        <taxon>Acetomicrobiaceae</taxon>
        <taxon>Acetomicrobium</taxon>
    </lineage>
</organism>
<dbReference type="Gene3D" id="1.20.1290.10">
    <property type="entry name" value="AhpD-like"/>
    <property type="match status" value="1"/>
</dbReference>
<evidence type="ECO:0000313" key="3">
    <source>
        <dbReference type="Proteomes" id="UP000185093"/>
    </source>
</evidence>
<dbReference type="EMBL" id="FSQZ01000001">
    <property type="protein sequence ID" value="SIN67361.1"/>
    <property type="molecule type" value="Genomic_DNA"/>
</dbReference>
<gene>
    <name evidence="2" type="ORF">SAMN05444368_1048</name>
</gene>
<dbReference type="Pfam" id="PF02627">
    <property type="entry name" value="CMD"/>
    <property type="match status" value="1"/>
</dbReference>
<dbReference type="SUPFAM" id="SSF69118">
    <property type="entry name" value="AhpD-like"/>
    <property type="match status" value="1"/>
</dbReference>
<sequence>MAWNPKEIMKELQQNMKEVGEVRPEVQAFVEFTGKLMTPRALDLKTKELLCVAIAVYTKCEYCIVTHVYNALKAGATKDEIMEAALVATEFGGGPAVSHCVTLVNETIKEFAHEFKK</sequence>
<dbReference type="RefSeq" id="WP_014805980.1">
    <property type="nucleotide sequence ID" value="NZ_DAONBL010000004.1"/>
</dbReference>
<reference evidence="2 3" key="1">
    <citation type="submission" date="2016-11" db="EMBL/GenBank/DDBJ databases">
        <authorList>
            <person name="Varghese N."/>
            <person name="Submissions S."/>
        </authorList>
    </citation>
    <scope>NUCLEOTIDE SEQUENCE [LARGE SCALE GENOMIC DNA]</scope>
    <source>
        <strain evidence="2 3">DSM 20664</strain>
    </source>
</reference>
<proteinExistence type="predicted"/>
<evidence type="ECO:0000259" key="1">
    <source>
        <dbReference type="Pfam" id="PF02627"/>
    </source>
</evidence>
<keyword evidence="3" id="KW-1185">Reference proteome</keyword>
<dbReference type="PANTHER" id="PTHR33930:SF2">
    <property type="entry name" value="BLR3452 PROTEIN"/>
    <property type="match status" value="1"/>
</dbReference>
<dbReference type="Proteomes" id="UP000185093">
    <property type="component" value="Unassembled WGS sequence"/>
</dbReference>
<protein>
    <submittedName>
        <fullName evidence="2">Alkylhydroperoxidase AhpD family core domain-containing protein</fullName>
    </submittedName>
</protein>
<name>A0ABY1JD15_9BACT</name>
<feature type="domain" description="Carboxymuconolactone decarboxylase-like" evidence="1">
    <location>
        <begin position="27"/>
        <end position="105"/>
    </location>
</feature>
<dbReference type="PANTHER" id="PTHR33930">
    <property type="entry name" value="ALKYL HYDROPEROXIDE REDUCTASE AHPD"/>
    <property type="match status" value="1"/>
</dbReference>
<dbReference type="NCBIfam" id="TIGR00778">
    <property type="entry name" value="ahpD_dom"/>
    <property type="match status" value="1"/>
</dbReference>
<evidence type="ECO:0000313" key="2">
    <source>
        <dbReference type="EMBL" id="SIN67361.1"/>
    </source>
</evidence>
<dbReference type="InterPro" id="IPR029032">
    <property type="entry name" value="AhpD-like"/>
</dbReference>
<dbReference type="InterPro" id="IPR004675">
    <property type="entry name" value="AhpD_core"/>
</dbReference>